<comment type="similarity">
    <text evidence="2 9">Belongs to the ABC-2 integral membrane protein family.</text>
</comment>
<keyword evidence="5 9" id="KW-0812">Transmembrane</keyword>
<dbReference type="AlphaFoldDB" id="A0A8J2V4K0"/>
<dbReference type="GO" id="GO:0005886">
    <property type="term" value="C:plasma membrane"/>
    <property type="evidence" value="ECO:0007669"/>
    <property type="project" value="UniProtKB-SubCell"/>
</dbReference>
<dbReference type="PROSITE" id="PS51012">
    <property type="entry name" value="ABC_TM2"/>
    <property type="match status" value="1"/>
</dbReference>
<evidence type="ECO:0000256" key="6">
    <source>
        <dbReference type="ARBA" id="ARBA00022989"/>
    </source>
</evidence>
<dbReference type="EMBL" id="BMGH01000001">
    <property type="protein sequence ID" value="GGD09605.1"/>
    <property type="molecule type" value="Genomic_DNA"/>
</dbReference>
<dbReference type="InterPro" id="IPR013525">
    <property type="entry name" value="ABC2_TM"/>
</dbReference>
<dbReference type="InterPro" id="IPR047817">
    <property type="entry name" value="ABC2_TM_bact-type"/>
</dbReference>
<evidence type="ECO:0000313" key="12">
    <source>
        <dbReference type="Proteomes" id="UP000613582"/>
    </source>
</evidence>
<accession>A0A8J2V4K0</accession>
<evidence type="ECO:0000259" key="10">
    <source>
        <dbReference type="PROSITE" id="PS51012"/>
    </source>
</evidence>
<keyword evidence="12" id="KW-1185">Reference proteome</keyword>
<organism evidence="11 12">
    <name type="scientific">Aquisalinus flavus</name>
    <dbReference type="NCBI Taxonomy" id="1526572"/>
    <lineage>
        <taxon>Bacteria</taxon>
        <taxon>Pseudomonadati</taxon>
        <taxon>Pseudomonadota</taxon>
        <taxon>Alphaproteobacteria</taxon>
        <taxon>Parvularculales</taxon>
        <taxon>Parvularculaceae</taxon>
        <taxon>Aquisalinus</taxon>
    </lineage>
</organism>
<keyword evidence="4 9" id="KW-1003">Cell membrane</keyword>
<keyword evidence="8 9" id="KW-0472">Membrane</keyword>
<gene>
    <name evidence="11" type="primary">rfbD</name>
    <name evidence="11" type="ORF">GCM10011342_18120</name>
</gene>
<evidence type="ECO:0000256" key="4">
    <source>
        <dbReference type="ARBA" id="ARBA00022475"/>
    </source>
</evidence>
<name>A0A8J2V4K0_9PROT</name>
<evidence type="ECO:0000256" key="8">
    <source>
        <dbReference type="ARBA" id="ARBA00023136"/>
    </source>
</evidence>
<comment type="caution">
    <text evidence="11">The sequence shown here is derived from an EMBL/GenBank/DDBJ whole genome shotgun (WGS) entry which is preliminary data.</text>
</comment>
<dbReference type="PANTHER" id="PTHR30413">
    <property type="entry name" value="INNER MEMBRANE TRANSPORT PERMEASE"/>
    <property type="match status" value="1"/>
</dbReference>
<keyword evidence="7" id="KW-0625">Polysaccharide transport</keyword>
<evidence type="ECO:0000256" key="9">
    <source>
        <dbReference type="RuleBase" id="RU361157"/>
    </source>
</evidence>
<proteinExistence type="inferred from homology"/>
<feature type="transmembrane region" description="Helical" evidence="9">
    <location>
        <begin position="246"/>
        <end position="268"/>
    </location>
</feature>
<evidence type="ECO:0000313" key="11">
    <source>
        <dbReference type="EMBL" id="GGD09605.1"/>
    </source>
</evidence>
<dbReference type="GO" id="GO:0015920">
    <property type="term" value="P:lipopolysaccharide transport"/>
    <property type="evidence" value="ECO:0007669"/>
    <property type="project" value="TreeGrafter"/>
</dbReference>
<evidence type="ECO:0000256" key="1">
    <source>
        <dbReference type="ARBA" id="ARBA00004651"/>
    </source>
</evidence>
<feature type="transmembrane region" description="Helical" evidence="9">
    <location>
        <begin position="84"/>
        <end position="108"/>
    </location>
</feature>
<dbReference type="Pfam" id="PF01061">
    <property type="entry name" value="ABC2_membrane"/>
    <property type="match status" value="1"/>
</dbReference>
<keyword evidence="7" id="KW-0762">Sugar transport</keyword>
<sequence length="277" mass="31924">MSDMFEAQRRAKGSLGLGALDIIQGFKEFYLWSNLAIEDLRSSYHRTYFGYLWFILIYLIQIGIFILIFAPVRGIDTHTTNYPAYLSFGFLIWMFITSGITTGARVFINARGWILSANVPYSLFLFRNCLRDAIPLLINLVVILTLAFFIWDMQPLSVLISLATLPVFFINFFWVGLLLGTICVRFRDIEQLVSVAMRVIFFLTPIIWTYDPDGAGFRNQIAIYNPLTHFIELFRRPMLGEWPTELSLLVVAVVTVVGSITGFLVFALNRRRIPFWL</sequence>
<evidence type="ECO:0000256" key="2">
    <source>
        <dbReference type="ARBA" id="ARBA00007783"/>
    </source>
</evidence>
<reference evidence="11" key="1">
    <citation type="journal article" date="2014" name="Int. J. Syst. Evol. Microbiol.">
        <title>Complete genome sequence of Corynebacterium casei LMG S-19264T (=DSM 44701T), isolated from a smear-ripened cheese.</title>
        <authorList>
            <consortium name="US DOE Joint Genome Institute (JGI-PGF)"/>
            <person name="Walter F."/>
            <person name="Albersmeier A."/>
            <person name="Kalinowski J."/>
            <person name="Ruckert C."/>
        </authorList>
    </citation>
    <scope>NUCLEOTIDE SEQUENCE</scope>
    <source>
        <strain evidence="11">CGMCC 1.12921</strain>
    </source>
</reference>
<dbReference type="GO" id="GO:0140359">
    <property type="term" value="F:ABC-type transporter activity"/>
    <property type="evidence" value="ECO:0007669"/>
    <property type="project" value="InterPro"/>
</dbReference>
<feature type="transmembrane region" description="Helical" evidence="9">
    <location>
        <begin position="129"/>
        <end position="151"/>
    </location>
</feature>
<reference evidence="11" key="2">
    <citation type="submission" date="2020-09" db="EMBL/GenBank/DDBJ databases">
        <authorList>
            <person name="Sun Q."/>
            <person name="Zhou Y."/>
        </authorList>
    </citation>
    <scope>NUCLEOTIDE SEQUENCE</scope>
    <source>
        <strain evidence="11">CGMCC 1.12921</strain>
    </source>
</reference>
<feature type="transmembrane region" description="Helical" evidence="9">
    <location>
        <begin position="157"/>
        <end position="180"/>
    </location>
</feature>
<keyword evidence="6 9" id="KW-1133">Transmembrane helix</keyword>
<dbReference type="PANTHER" id="PTHR30413:SF10">
    <property type="entry name" value="CAPSULE POLYSACCHARIDE EXPORT INNER-MEMBRANE PROTEIN CTRC"/>
    <property type="match status" value="1"/>
</dbReference>
<feature type="domain" description="ABC transmembrane type-2" evidence="10">
    <location>
        <begin position="49"/>
        <end position="269"/>
    </location>
</feature>
<comment type="subcellular location">
    <subcellularLocation>
        <location evidence="9">Cell inner membrane</location>
        <topology evidence="9">Multi-pass membrane protein</topology>
    </subcellularLocation>
    <subcellularLocation>
        <location evidence="1">Cell membrane</location>
        <topology evidence="1">Multi-pass membrane protein</topology>
    </subcellularLocation>
</comment>
<evidence type="ECO:0000256" key="7">
    <source>
        <dbReference type="ARBA" id="ARBA00023047"/>
    </source>
</evidence>
<protein>
    <recommendedName>
        <fullName evidence="9">Transport permease protein</fullName>
    </recommendedName>
</protein>
<dbReference type="GO" id="GO:0015774">
    <property type="term" value="P:polysaccharide transport"/>
    <property type="evidence" value="ECO:0007669"/>
    <property type="project" value="UniProtKB-KW"/>
</dbReference>
<feature type="transmembrane region" description="Helical" evidence="9">
    <location>
        <begin position="192"/>
        <end position="210"/>
    </location>
</feature>
<dbReference type="RefSeq" id="WP_188158726.1">
    <property type="nucleotide sequence ID" value="NZ_BMGH01000001.1"/>
</dbReference>
<dbReference type="Proteomes" id="UP000613582">
    <property type="component" value="Unassembled WGS sequence"/>
</dbReference>
<evidence type="ECO:0000256" key="5">
    <source>
        <dbReference type="ARBA" id="ARBA00022692"/>
    </source>
</evidence>
<keyword evidence="3 9" id="KW-0813">Transport</keyword>
<feature type="transmembrane region" description="Helical" evidence="9">
    <location>
        <begin position="51"/>
        <end position="72"/>
    </location>
</feature>
<evidence type="ECO:0000256" key="3">
    <source>
        <dbReference type="ARBA" id="ARBA00022448"/>
    </source>
</evidence>